<dbReference type="PIRSF" id="PIRSF001430">
    <property type="entry name" value="tRNA_psdUrid_synth"/>
    <property type="match status" value="1"/>
</dbReference>
<dbReference type="InterPro" id="IPR020094">
    <property type="entry name" value="TruA/RsuA/RluB/E/F_N"/>
</dbReference>
<comment type="function">
    <text evidence="4">Formation of pseudouridine at positions 38, 39 and 40 in the anticodon stem and loop of transfer RNAs.</text>
</comment>
<evidence type="ECO:0000256" key="3">
    <source>
        <dbReference type="ARBA" id="ARBA00023235"/>
    </source>
</evidence>
<dbReference type="InterPro" id="IPR020097">
    <property type="entry name" value="PsdUridine_synth_TruA_a/b_dom"/>
</dbReference>
<dbReference type="HAMAP" id="MF_00171">
    <property type="entry name" value="TruA"/>
    <property type="match status" value="1"/>
</dbReference>
<evidence type="ECO:0000256" key="5">
    <source>
        <dbReference type="RuleBase" id="RU003792"/>
    </source>
</evidence>
<comment type="subunit">
    <text evidence="4">Homodimer.</text>
</comment>
<keyword evidence="7" id="KW-1185">Reference proteome</keyword>
<dbReference type="Gene3D" id="3.30.70.660">
    <property type="entry name" value="Pseudouridine synthase I, catalytic domain, C-terminal subdomain"/>
    <property type="match status" value="1"/>
</dbReference>
<dbReference type="Proteomes" id="UP000194309">
    <property type="component" value="Chromosome"/>
</dbReference>
<feature type="active site" description="Nucleophile" evidence="4">
    <location>
        <position position="50"/>
    </location>
</feature>
<dbReference type="GO" id="GO:0160147">
    <property type="term" value="F:tRNA pseudouridine(38-40) synthase activity"/>
    <property type="evidence" value="ECO:0007669"/>
    <property type="project" value="UniProtKB-EC"/>
</dbReference>
<dbReference type="EC" id="5.4.99.12" evidence="4"/>
<name>A0A1X9SRX9_9BACT</name>
<proteinExistence type="inferred from homology"/>
<dbReference type="CDD" id="cd02570">
    <property type="entry name" value="PseudoU_synth_EcTruA"/>
    <property type="match status" value="1"/>
</dbReference>
<evidence type="ECO:0000313" key="6">
    <source>
        <dbReference type="EMBL" id="ARQ98997.1"/>
    </source>
</evidence>
<protein>
    <recommendedName>
        <fullName evidence="4">tRNA pseudouridine synthase A</fullName>
        <ecNumber evidence="4">5.4.99.12</ecNumber>
    </recommendedName>
    <alternativeName>
        <fullName evidence="4">tRNA pseudouridine(38-40) synthase</fullName>
    </alternativeName>
    <alternativeName>
        <fullName evidence="4">tRNA pseudouridylate synthase I</fullName>
    </alternativeName>
    <alternativeName>
        <fullName evidence="4">tRNA-uridine isomerase I</fullName>
    </alternativeName>
</protein>
<reference evidence="6 7" key="1">
    <citation type="journal article" date="2017" name="Genome Biol. Evol.">
        <title>Comparative Genomic Analysis Identifies a Campylobacter Clade Deficient in Selenium Metabolism.</title>
        <authorList>
            <person name="Miller W.G."/>
            <person name="Yee E."/>
            <person name="Lopes B.S."/>
            <person name="Chapman M.H."/>
            <person name="Huynh S."/>
            <person name="Bono J.L."/>
            <person name="Parker C.T."/>
            <person name="Strachan N.J.C."/>
            <person name="Forbes K.J."/>
        </authorList>
    </citation>
    <scope>NUCLEOTIDE SEQUENCE [LARGE SCALE GENOMIC DNA]</scope>
    <source>
        <strain evidence="6 7">NCTC 13003</strain>
    </source>
</reference>
<accession>A0A1X9SRX9</accession>
<dbReference type="InterPro" id="IPR020095">
    <property type="entry name" value="PsdUridine_synth_TruA_C"/>
</dbReference>
<dbReference type="PANTHER" id="PTHR11142:SF0">
    <property type="entry name" value="TRNA PSEUDOURIDINE SYNTHASE-LIKE 1"/>
    <property type="match status" value="1"/>
</dbReference>
<dbReference type="EMBL" id="CP018788">
    <property type="protein sequence ID" value="ARQ98997.1"/>
    <property type="molecule type" value="Genomic_DNA"/>
</dbReference>
<comment type="catalytic activity">
    <reaction evidence="4 5">
        <text>uridine(38/39/40) in tRNA = pseudouridine(38/39/40) in tRNA</text>
        <dbReference type="Rhea" id="RHEA:22376"/>
        <dbReference type="Rhea" id="RHEA-COMP:10085"/>
        <dbReference type="Rhea" id="RHEA-COMP:10087"/>
        <dbReference type="ChEBI" id="CHEBI:65314"/>
        <dbReference type="ChEBI" id="CHEBI:65315"/>
        <dbReference type="EC" id="5.4.99.12"/>
    </reaction>
</comment>
<comment type="similarity">
    <text evidence="1 4 5">Belongs to the tRNA pseudouridine synthase TruA family.</text>
</comment>
<feature type="binding site" evidence="4">
    <location>
        <position position="108"/>
    </location>
    <ligand>
        <name>substrate</name>
    </ligand>
</feature>
<organism evidence="6 7">
    <name type="scientific">Campylobacter devanensis</name>
    <dbReference type="NCBI Taxonomy" id="3161138"/>
    <lineage>
        <taxon>Bacteria</taxon>
        <taxon>Pseudomonadati</taxon>
        <taxon>Campylobacterota</taxon>
        <taxon>Epsilonproteobacteria</taxon>
        <taxon>Campylobacterales</taxon>
        <taxon>Campylobacteraceae</taxon>
        <taxon>Campylobacter</taxon>
    </lineage>
</organism>
<dbReference type="Gene3D" id="3.30.70.580">
    <property type="entry name" value="Pseudouridine synthase I, catalytic domain, N-terminal subdomain"/>
    <property type="match status" value="1"/>
</dbReference>
<sequence>MKIALKYSYDGSKFSGSQTQPNMLAVEDAINEALNHVGIYEPILSGSRTDKGVHALNQISTVHCGDFWNLNRLKDQISRHLSPYINLKDIWIVDKDFHPRFSATAREYRYIIYHGDKSPFLSDFVYFYRNLDLKRLNLALACFIGKQDFKPYYKVGSGEKSTIREIYKAYAYQIQKSAFSINRYSDKPNLTIIKFRANGFLRAQVRLMVANAIKAATSDEKLEEFIGLHKAQKPLTKMPAPPNGLYLKKVFFKT</sequence>
<dbReference type="Pfam" id="PF01416">
    <property type="entry name" value="PseudoU_synth_1"/>
    <property type="match status" value="1"/>
</dbReference>
<keyword evidence="3 4" id="KW-0413">Isomerase</keyword>
<dbReference type="OrthoDB" id="9811823at2"/>
<dbReference type="InterPro" id="IPR020103">
    <property type="entry name" value="PsdUridine_synth_cat_dom_sf"/>
</dbReference>
<gene>
    <name evidence="4 6" type="primary">truA</name>
    <name evidence="6" type="ORF">CIGN_0708</name>
</gene>
<evidence type="ECO:0000256" key="4">
    <source>
        <dbReference type="HAMAP-Rule" id="MF_00171"/>
    </source>
</evidence>
<dbReference type="AlphaFoldDB" id="A0A1X9SRX9"/>
<dbReference type="KEGG" id="cdev:CIGN_0708"/>
<dbReference type="STRING" id="1660064.CIGN_0708"/>
<dbReference type="NCBIfam" id="TIGR00071">
    <property type="entry name" value="hisT_truA"/>
    <property type="match status" value="1"/>
</dbReference>
<dbReference type="GO" id="GO:0003723">
    <property type="term" value="F:RNA binding"/>
    <property type="evidence" value="ECO:0007669"/>
    <property type="project" value="InterPro"/>
</dbReference>
<dbReference type="SUPFAM" id="SSF55120">
    <property type="entry name" value="Pseudouridine synthase"/>
    <property type="match status" value="1"/>
</dbReference>
<dbReference type="PANTHER" id="PTHR11142">
    <property type="entry name" value="PSEUDOURIDYLATE SYNTHASE"/>
    <property type="match status" value="1"/>
</dbReference>
<dbReference type="InterPro" id="IPR001406">
    <property type="entry name" value="PsdUridine_synth_TruA"/>
</dbReference>
<keyword evidence="2 4" id="KW-0819">tRNA processing</keyword>
<evidence type="ECO:0000256" key="2">
    <source>
        <dbReference type="ARBA" id="ARBA00022694"/>
    </source>
</evidence>
<evidence type="ECO:0000256" key="1">
    <source>
        <dbReference type="ARBA" id="ARBA00009375"/>
    </source>
</evidence>
<comment type="caution">
    <text evidence="4">Lacks conserved residue(s) required for the propagation of feature annotation.</text>
</comment>
<accession>A0A381D8F1</accession>
<evidence type="ECO:0000313" key="7">
    <source>
        <dbReference type="Proteomes" id="UP000194309"/>
    </source>
</evidence>
<dbReference type="GO" id="GO:0031119">
    <property type="term" value="P:tRNA pseudouridine synthesis"/>
    <property type="evidence" value="ECO:0007669"/>
    <property type="project" value="UniProtKB-UniRule"/>
</dbReference>